<dbReference type="GO" id="GO:0005886">
    <property type="term" value="C:plasma membrane"/>
    <property type="evidence" value="ECO:0007669"/>
    <property type="project" value="UniProtKB-SubCell"/>
</dbReference>
<gene>
    <name evidence="12" type="ORF">GDO86_012190</name>
</gene>
<dbReference type="OrthoDB" id="5961208at2759"/>
<feature type="non-terminal residue" evidence="12">
    <location>
        <position position="285"/>
    </location>
</feature>
<dbReference type="EMBL" id="JAACNH010000008">
    <property type="protein sequence ID" value="KAG8433737.1"/>
    <property type="molecule type" value="Genomic_DNA"/>
</dbReference>
<dbReference type="SUPFAM" id="SSF81321">
    <property type="entry name" value="Family A G protein-coupled receptor-like"/>
    <property type="match status" value="1"/>
</dbReference>
<reference evidence="12" key="1">
    <citation type="thesis" date="2020" institute="ProQuest LLC" country="789 East Eisenhower Parkway, Ann Arbor, MI, USA">
        <title>Comparative Genomics and Chromosome Evolution.</title>
        <authorList>
            <person name="Mudd A.B."/>
        </authorList>
    </citation>
    <scope>NUCLEOTIDE SEQUENCE</scope>
    <source>
        <strain evidence="12">Female2</strain>
        <tissue evidence="12">Blood</tissue>
    </source>
</reference>
<dbReference type="InterPro" id="IPR000276">
    <property type="entry name" value="GPCR_Rhodpsn"/>
</dbReference>
<evidence type="ECO:0000256" key="10">
    <source>
        <dbReference type="SAM" id="Phobius"/>
    </source>
</evidence>
<evidence type="ECO:0000313" key="13">
    <source>
        <dbReference type="Proteomes" id="UP000812440"/>
    </source>
</evidence>
<feature type="transmembrane region" description="Helical" evidence="10">
    <location>
        <begin position="179"/>
        <end position="200"/>
    </location>
</feature>
<evidence type="ECO:0000313" key="12">
    <source>
        <dbReference type="EMBL" id="KAG8433737.1"/>
    </source>
</evidence>
<feature type="domain" description="G-protein coupled receptors family 1 profile" evidence="11">
    <location>
        <begin position="25"/>
        <end position="267"/>
    </location>
</feature>
<evidence type="ECO:0000256" key="2">
    <source>
        <dbReference type="ARBA" id="ARBA00022475"/>
    </source>
</evidence>
<feature type="transmembrane region" description="Helical" evidence="10">
    <location>
        <begin position="76"/>
        <end position="103"/>
    </location>
</feature>
<keyword evidence="7 9" id="KW-0675">Receptor</keyword>
<evidence type="ECO:0000256" key="1">
    <source>
        <dbReference type="ARBA" id="ARBA00004651"/>
    </source>
</evidence>
<dbReference type="PANTHER" id="PTHR45822">
    <property type="entry name" value="FREE FATTY ACID RECEPTOR 2-RELATED"/>
    <property type="match status" value="1"/>
</dbReference>
<evidence type="ECO:0000256" key="9">
    <source>
        <dbReference type="RuleBase" id="RU000688"/>
    </source>
</evidence>
<dbReference type="PRINTS" id="PR01904">
    <property type="entry name" value="GPR40FAMILY"/>
</dbReference>
<dbReference type="PROSITE" id="PS50262">
    <property type="entry name" value="G_PROTEIN_RECEP_F1_2"/>
    <property type="match status" value="1"/>
</dbReference>
<accession>A0A8T2IQ92</accession>
<feature type="transmembrane region" description="Helical" evidence="10">
    <location>
        <begin position="12"/>
        <end position="34"/>
    </location>
</feature>
<dbReference type="InterPro" id="IPR013312">
    <property type="entry name" value="GPR40-rel_orph"/>
</dbReference>
<name>A0A8T2IQ92_9PIPI</name>
<feature type="transmembrane region" description="Helical" evidence="10">
    <location>
        <begin position="46"/>
        <end position="64"/>
    </location>
</feature>
<dbReference type="Pfam" id="PF00001">
    <property type="entry name" value="7tm_1"/>
    <property type="match status" value="1"/>
</dbReference>
<evidence type="ECO:0000256" key="7">
    <source>
        <dbReference type="ARBA" id="ARBA00023170"/>
    </source>
</evidence>
<protein>
    <recommendedName>
        <fullName evidence="11">G-protein coupled receptors family 1 profile domain-containing protein</fullName>
    </recommendedName>
</protein>
<dbReference type="AlphaFoldDB" id="A0A8T2IQ92"/>
<dbReference type="PRINTS" id="PR00237">
    <property type="entry name" value="GPCRRHODOPSN"/>
</dbReference>
<comment type="subcellular location">
    <subcellularLocation>
        <location evidence="1">Cell membrane</location>
        <topology evidence="1">Multi-pass membrane protein</topology>
    </subcellularLocation>
</comment>
<evidence type="ECO:0000259" key="11">
    <source>
        <dbReference type="PROSITE" id="PS50262"/>
    </source>
</evidence>
<keyword evidence="4 10" id="KW-1133">Transmembrane helix</keyword>
<feature type="transmembrane region" description="Helical" evidence="10">
    <location>
        <begin position="212"/>
        <end position="232"/>
    </location>
</feature>
<keyword evidence="3 9" id="KW-0812">Transmembrane</keyword>
<dbReference type="Gene3D" id="1.20.1070.10">
    <property type="entry name" value="Rhodopsin 7-helix transmembrane proteins"/>
    <property type="match status" value="1"/>
</dbReference>
<keyword evidence="6 10" id="KW-0472">Membrane</keyword>
<dbReference type="Proteomes" id="UP000812440">
    <property type="component" value="Chromosome 7"/>
</dbReference>
<keyword evidence="2" id="KW-1003">Cell membrane</keyword>
<evidence type="ECO:0000256" key="8">
    <source>
        <dbReference type="ARBA" id="ARBA00023224"/>
    </source>
</evidence>
<keyword evidence="5 9" id="KW-0297">G-protein coupled receptor</keyword>
<organism evidence="12 13">
    <name type="scientific">Hymenochirus boettgeri</name>
    <name type="common">Congo dwarf clawed frog</name>
    <dbReference type="NCBI Taxonomy" id="247094"/>
    <lineage>
        <taxon>Eukaryota</taxon>
        <taxon>Metazoa</taxon>
        <taxon>Chordata</taxon>
        <taxon>Craniata</taxon>
        <taxon>Vertebrata</taxon>
        <taxon>Euteleostomi</taxon>
        <taxon>Amphibia</taxon>
        <taxon>Batrachia</taxon>
        <taxon>Anura</taxon>
        <taxon>Pipoidea</taxon>
        <taxon>Pipidae</taxon>
        <taxon>Pipinae</taxon>
        <taxon>Hymenochirus</taxon>
    </lineage>
</organism>
<evidence type="ECO:0000256" key="4">
    <source>
        <dbReference type="ARBA" id="ARBA00022989"/>
    </source>
</evidence>
<comment type="caution">
    <text evidence="12">The sequence shown here is derived from an EMBL/GenBank/DDBJ whole genome shotgun (WGS) entry which is preliminary data.</text>
</comment>
<keyword evidence="13" id="KW-1185">Reference proteome</keyword>
<feature type="transmembrane region" description="Helical" evidence="10">
    <location>
        <begin position="252"/>
        <end position="270"/>
    </location>
</feature>
<evidence type="ECO:0000256" key="6">
    <source>
        <dbReference type="ARBA" id="ARBA00023136"/>
    </source>
</evidence>
<proteinExistence type="inferred from homology"/>
<dbReference type="GO" id="GO:0004930">
    <property type="term" value="F:G protein-coupled receptor activity"/>
    <property type="evidence" value="ECO:0007669"/>
    <property type="project" value="UniProtKB-KW"/>
</dbReference>
<dbReference type="GO" id="GO:0071398">
    <property type="term" value="P:cellular response to fatty acid"/>
    <property type="evidence" value="ECO:0007669"/>
    <property type="project" value="TreeGrafter"/>
</dbReference>
<dbReference type="PROSITE" id="PS00237">
    <property type="entry name" value="G_PROTEIN_RECEP_F1_1"/>
    <property type="match status" value="1"/>
</dbReference>
<feature type="transmembrane region" description="Helical" evidence="10">
    <location>
        <begin position="124"/>
        <end position="147"/>
    </location>
</feature>
<sequence>MEYFNGESWLFLTVYIVTFVAGLPLNILAFVTLITKFRQKLLSIDILLFNLTVSDLLLLTFLPFRMVEAASGMKWLMPYIFCPLSSFMYFSSIYITSLFLMAISVERCLAVAFPIKYKLLKRPVYSIILSLFIWILCTVQCSIVYIVEQSNKTNYNSCYSEFTEDQLRILLPFRMEMCIVLFIIPFLVTVFSYTIFVKIILTQPRIQKKKKLRAIGLVVATLLNFIVCFMPYNISHVVGYIQGQSPHWRNFVLLLSTFNSTLDPVIFYFSSTPFKMMFTRGLLRV</sequence>
<evidence type="ECO:0000256" key="5">
    <source>
        <dbReference type="ARBA" id="ARBA00023040"/>
    </source>
</evidence>
<dbReference type="PANTHER" id="PTHR45822:SF10">
    <property type="entry name" value="FREE FATTY ACID RECEPTOR 3"/>
    <property type="match status" value="1"/>
</dbReference>
<dbReference type="InterPro" id="IPR017452">
    <property type="entry name" value="GPCR_Rhodpsn_7TM"/>
</dbReference>
<keyword evidence="8 9" id="KW-0807">Transducer</keyword>
<comment type="similarity">
    <text evidence="9">Belongs to the G-protein coupled receptor 1 family.</text>
</comment>
<evidence type="ECO:0000256" key="3">
    <source>
        <dbReference type="ARBA" id="ARBA00022692"/>
    </source>
</evidence>
<dbReference type="CDD" id="cd15170">
    <property type="entry name" value="7tmA_FFAR2_FFAR3"/>
    <property type="match status" value="1"/>
</dbReference>